<dbReference type="InterPro" id="IPR003661">
    <property type="entry name" value="HisK_dim/P_dom"/>
</dbReference>
<dbReference type="InterPro" id="IPR003594">
    <property type="entry name" value="HATPase_dom"/>
</dbReference>
<evidence type="ECO:0000256" key="6">
    <source>
        <dbReference type="ARBA" id="ARBA00022777"/>
    </source>
</evidence>
<dbReference type="GO" id="GO:0007234">
    <property type="term" value="P:osmosensory signaling via phosphorelay pathway"/>
    <property type="evidence" value="ECO:0007669"/>
    <property type="project" value="TreeGrafter"/>
</dbReference>
<dbReference type="OrthoDB" id="9808408at2"/>
<dbReference type="Proteomes" id="UP000281738">
    <property type="component" value="Unassembled WGS sequence"/>
</dbReference>
<dbReference type="Gene3D" id="3.30.450.40">
    <property type="match status" value="1"/>
</dbReference>
<evidence type="ECO:0000256" key="3">
    <source>
        <dbReference type="ARBA" id="ARBA00012438"/>
    </source>
</evidence>
<comment type="caution">
    <text evidence="11">The sequence shown here is derived from an EMBL/GenBank/DDBJ whole genome shotgun (WGS) entry which is preliminary data.</text>
</comment>
<dbReference type="InterPro" id="IPR029016">
    <property type="entry name" value="GAF-like_dom_sf"/>
</dbReference>
<dbReference type="AlphaFoldDB" id="A0A3N2CT60"/>
<dbReference type="InterPro" id="IPR005467">
    <property type="entry name" value="His_kinase_dom"/>
</dbReference>
<dbReference type="InterPro" id="IPR036097">
    <property type="entry name" value="HisK_dim/P_sf"/>
</dbReference>
<feature type="compositionally biased region" description="Low complexity" evidence="9">
    <location>
        <begin position="411"/>
        <end position="422"/>
    </location>
</feature>
<name>A0A3N2CT60_9ACTN</name>
<dbReference type="InterPro" id="IPR050351">
    <property type="entry name" value="BphY/WalK/GraS-like"/>
</dbReference>
<dbReference type="GO" id="GO:0000155">
    <property type="term" value="F:phosphorelay sensor kinase activity"/>
    <property type="evidence" value="ECO:0007669"/>
    <property type="project" value="InterPro"/>
</dbReference>
<dbReference type="PANTHER" id="PTHR42878:SF15">
    <property type="entry name" value="BACTERIOPHYTOCHROME"/>
    <property type="match status" value="1"/>
</dbReference>
<dbReference type="SUPFAM" id="SSF55874">
    <property type="entry name" value="ATPase domain of HSP90 chaperone/DNA topoisomerase II/histidine kinase"/>
    <property type="match status" value="1"/>
</dbReference>
<dbReference type="InterPro" id="IPR036890">
    <property type="entry name" value="HATPase_C_sf"/>
</dbReference>
<evidence type="ECO:0000256" key="9">
    <source>
        <dbReference type="SAM" id="MobiDB-lite"/>
    </source>
</evidence>
<dbReference type="Gene3D" id="1.10.287.130">
    <property type="match status" value="1"/>
</dbReference>
<evidence type="ECO:0000256" key="4">
    <source>
        <dbReference type="ARBA" id="ARBA00022553"/>
    </source>
</evidence>
<dbReference type="CDD" id="cd00075">
    <property type="entry name" value="HATPase"/>
    <property type="match status" value="1"/>
</dbReference>
<keyword evidence="6 11" id="KW-0418">Kinase</keyword>
<dbReference type="CDD" id="cd00082">
    <property type="entry name" value="HisKA"/>
    <property type="match status" value="1"/>
</dbReference>
<gene>
    <name evidence="11" type="ORF">EDD33_1264</name>
</gene>
<protein>
    <recommendedName>
        <fullName evidence="8">Sensor-like histidine kinase SenX3</fullName>
        <ecNumber evidence="3">2.7.13.3</ecNumber>
    </recommendedName>
</protein>
<sequence>MGVAERMRDAEIAALDLLDGAPPELLDHLVRAAALMTGAKAARINVISSEAQHAIADSTGAVGRDDLEASLCARVLRRPQRQQLVPDAMLDPRFSDSVFVSSGAITTYAAAQLVTRNGVSIGTLCIFDPDPVEITQDMMDSLEQLSEAAVKAMEMRQEHATMTRLLESLAGGSRELRRSNEHLAAFAGQVSHDVQGPLAAVQMSLQLLEEELGPDGTPDGAPDGAPVADPVAVAMLMRTAMSGAQRMRATVAGLMDFAVLGGRLEVARLDTGALVTDVLQDLSARRGRTEVVVEDLPAVHGDGVQVRAVLQNLLANAMKYAVAEHPVIRVSGRTVAGVTRLSVADNGPGVPEAQRHQVFDLMVRGDGVSQTGVDGLGIGLATCRRIVESHGGRIGVDDAPGGGADFWFELPDQPDQSDQSDQADTPGTPGTVA</sequence>
<reference evidence="11 12" key="1">
    <citation type="submission" date="2018-11" db="EMBL/GenBank/DDBJ databases">
        <title>Sequencing the genomes of 1000 actinobacteria strains.</title>
        <authorList>
            <person name="Klenk H.-P."/>
        </authorList>
    </citation>
    <scope>NUCLEOTIDE SEQUENCE [LARGE SCALE GENOMIC DNA]</scope>
    <source>
        <strain evidence="11 12">DSM 12652</strain>
    </source>
</reference>
<evidence type="ECO:0000313" key="11">
    <source>
        <dbReference type="EMBL" id="ROR90424.1"/>
    </source>
</evidence>
<evidence type="ECO:0000256" key="2">
    <source>
        <dbReference type="ARBA" id="ARBA00004236"/>
    </source>
</evidence>
<dbReference type="PANTHER" id="PTHR42878">
    <property type="entry name" value="TWO-COMPONENT HISTIDINE KINASE"/>
    <property type="match status" value="1"/>
</dbReference>
<dbReference type="EMBL" id="RKHO01000001">
    <property type="protein sequence ID" value="ROR90424.1"/>
    <property type="molecule type" value="Genomic_DNA"/>
</dbReference>
<proteinExistence type="predicted"/>
<organism evidence="11 12">
    <name type="scientific">Nocardioides aurantiacus</name>
    <dbReference type="NCBI Taxonomy" id="86796"/>
    <lineage>
        <taxon>Bacteria</taxon>
        <taxon>Bacillati</taxon>
        <taxon>Actinomycetota</taxon>
        <taxon>Actinomycetes</taxon>
        <taxon>Propionibacteriales</taxon>
        <taxon>Nocardioidaceae</taxon>
        <taxon>Nocardioides</taxon>
    </lineage>
</organism>
<evidence type="ECO:0000256" key="7">
    <source>
        <dbReference type="ARBA" id="ARBA00023012"/>
    </source>
</evidence>
<dbReference type="Pfam" id="PF02518">
    <property type="entry name" value="HATPase_c"/>
    <property type="match status" value="1"/>
</dbReference>
<feature type="region of interest" description="Disordered" evidence="9">
    <location>
        <begin position="403"/>
        <end position="433"/>
    </location>
</feature>
<keyword evidence="12" id="KW-1185">Reference proteome</keyword>
<dbReference type="GO" id="GO:0005886">
    <property type="term" value="C:plasma membrane"/>
    <property type="evidence" value="ECO:0007669"/>
    <property type="project" value="UniProtKB-SubCell"/>
</dbReference>
<evidence type="ECO:0000256" key="8">
    <source>
        <dbReference type="ARBA" id="ARBA00039401"/>
    </source>
</evidence>
<dbReference type="SMART" id="SM00387">
    <property type="entry name" value="HATPase_c"/>
    <property type="match status" value="1"/>
</dbReference>
<dbReference type="RefSeq" id="WP_148076954.1">
    <property type="nucleotide sequence ID" value="NZ_RKHO01000001.1"/>
</dbReference>
<dbReference type="Gene3D" id="3.30.565.10">
    <property type="entry name" value="Histidine kinase-like ATPase, C-terminal domain"/>
    <property type="match status" value="1"/>
</dbReference>
<accession>A0A3N2CT60</accession>
<evidence type="ECO:0000256" key="1">
    <source>
        <dbReference type="ARBA" id="ARBA00000085"/>
    </source>
</evidence>
<evidence type="ECO:0000256" key="5">
    <source>
        <dbReference type="ARBA" id="ARBA00022679"/>
    </source>
</evidence>
<keyword evidence="5" id="KW-0808">Transferase</keyword>
<dbReference type="InterPro" id="IPR004358">
    <property type="entry name" value="Sig_transdc_His_kin-like_C"/>
</dbReference>
<dbReference type="GO" id="GO:0030295">
    <property type="term" value="F:protein kinase activator activity"/>
    <property type="evidence" value="ECO:0007669"/>
    <property type="project" value="TreeGrafter"/>
</dbReference>
<dbReference type="PROSITE" id="PS50109">
    <property type="entry name" value="HIS_KIN"/>
    <property type="match status" value="1"/>
</dbReference>
<dbReference type="PRINTS" id="PR00344">
    <property type="entry name" value="BCTRLSENSOR"/>
</dbReference>
<keyword evidence="4" id="KW-0597">Phosphoprotein</keyword>
<comment type="catalytic activity">
    <reaction evidence="1">
        <text>ATP + protein L-histidine = ADP + protein N-phospho-L-histidine.</text>
        <dbReference type="EC" id="2.7.13.3"/>
    </reaction>
</comment>
<dbReference type="SUPFAM" id="SSF55781">
    <property type="entry name" value="GAF domain-like"/>
    <property type="match status" value="1"/>
</dbReference>
<dbReference type="GO" id="GO:0000156">
    <property type="term" value="F:phosphorelay response regulator activity"/>
    <property type="evidence" value="ECO:0007669"/>
    <property type="project" value="TreeGrafter"/>
</dbReference>
<dbReference type="SUPFAM" id="SSF47384">
    <property type="entry name" value="Homodimeric domain of signal transducing histidine kinase"/>
    <property type="match status" value="1"/>
</dbReference>
<dbReference type="EC" id="2.7.13.3" evidence="3"/>
<keyword evidence="7" id="KW-0902">Two-component regulatory system</keyword>
<evidence type="ECO:0000313" key="12">
    <source>
        <dbReference type="Proteomes" id="UP000281738"/>
    </source>
</evidence>
<feature type="domain" description="Histidine kinase" evidence="10">
    <location>
        <begin position="189"/>
        <end position="414"/>
    </location>
</feature>
<comment type="subcellular location">
    <subcellularLocation>
        <location evidence="2">Cell membrane</location>
    </subcellularLocation>
</comment>
<evidence type="ECO:0000259" key="10">
    <source>
        <dbReference type="PROSITE" id="PS50109"/>
    </source>
</evidence>